<proteinExistence type="predicted"/>
<dbReference type="EMBL" id="CAJHIQ010000059">
    <property type="protein sequence ID" value="CAD6493899.1"/>
    <property type="molecule type" value="Genomic_DNA"/>
</dbReference>
<name>A0A811TEN3_9EURY</name>
<protein>
    <submittedName>
        <fullName evidence="2">Uncharacterized protein</fullName>
    </submittedName>
</protein>
<comment type="caution">
    <text evidence="2">The sequence shown here is derived from an EMBL/GenBank/DDBJ whole genome shotgun (WGS) entry which is preliminary data.</text>
</comment>
<dbReference type="AlphaFoldDB" id="A0A811TEN3"/>
<evidence type="ECO:0000256" key="1">
    <source>
        <dbReference type="SAM" id="MobiDB-lite"/>
    </source>
</evidence>
<gene>
    <name evidence="2" type="ORF">DIAAKJNI_00580</name>
</gene>
<sequence>MQNKNAGYGWKVIQKMPQHSESRNNIEPVHNLGSVPQPLKWERLSD</sequence>
<accession>A0A811TEN3</accession>
<evidence type="ECO:0000313" key="2">
    <source>
        <dbReference type="EMBL" id="CAD6493899.1"/>
    </source>
</evidence>
<evidence type="ECO:0000313" key="3">
    <source>
        <dbReference type="Proteomes" id="UP000639006"/>
    </source>
</evidence>
<dbReference type="Proteomes" id="UP000639006">
    <property type="component" value="Unassembled WGS sequence"/>
</dbReference>
<reference evidence="2" key="1">
    <citation type="submission" date="2020-10" db="EMBL/GenBank/DDBJ databases">
        <authorList>
            <person name="Hahn C.J."/>
            <person name="Laso-Perez R."/>
            <person name="Vulcano F."/>
            <person name="Vaziourakis K.-M."/>
            <person name="Stokke R."/>
            <person name="Steen I.H."/>
            <person name="Teske A."/>
            <person name="Boetius A."/>
            <person name="Liebeke M."/>
            <person name="Amann R."/>
            <person name="Knittel K."/>
        </authorList>
    </citation>
    <scope>NUCLEOTIDE SEQUENCE</scope>
    <source>
        <strain evidence="2">Gfbio:e3339647-f889-4370-9287-4fb5cb688e4c:AG392M11_GoMArc1</strain>
    </source>
</reference>
<feature type="region of interest" description="Disordered" evidence="1">
    <location>
        <begin position="18"/>
        <end position="46"/>
    </location>
</feature>
<organism evidence="2 3">
    <name type="scientific">Candidatus Argoarchaeum ethanivorans</name>
    <dbReference type="NCBI Taxonomy" id="2608793"/>
    <lineage>
        <taxon>Archaea</taxon>
        <taxon>Methanobacteriati</taxon>
        <taxon>Methanobacteriota</taxon>
        <taxon>Stenosarchaea group</taxon>
        <taxon>Methanomicrobia</taxon>
        <taxon>Methanosarcinales</taxon>
        <taxon>Methanosarcinales incertae sedis</taxon>
        <taxon>GOM Arc I cluster</taxon>
        <taxon>Candidatus Argoarchaeum</taxon>
    </lineage>
</organism>